<feature type="coiled-coil region" evidence="1">
    <location>
        <begin position="388"/>
        <end position="426"/>
    </location>
</feature>
<keyword evidence="1" id="KW-0175">Coiled coil</keyword>
<evidence type="ECO:0000313" key="4">
    <source>
        <dbReference type="EMBL" id="OOR09132.1"/>
    </source>
</evidence>
<feature type="region of interest" description="Disordered" evidence="2">
    <location>
        <begin position="331"/>
        <end position="357"/>
    </location>
</feature>
<evidence type="ECO:0000313" key="5">
    <source>
        <dbReference type="Proteomes" id="UP000190906"/>
    </source>
</evidence>
<dbReference type="RefSeq" id="WP_078205644.1">
    <property type="nucleotide sequence ID" value="NZ_MUAJ01000058.1"/>
</dbReference>
<comment type="caution">
    <text evidence="4">The sequence shown here is derived from an EMBL/GenBank/DDBJ whole genome shotgun (WGS) entry which is preliminary data.</text>
</comment>
<accession>A0A1S9TGS7</accession>
<sequence length="852" mass="97262">MKKIKSKLLLCIFIISLFIPNFAYARNSDIPFYDGKNETLIINKDLQMPGKYLRPGKFLPPNAPADIYYTADLHYPALYNGSFDWGNQRANLVQAVDYSEPFVNIANDGYIGSGNTIGNRMITEVERVNSQVISQKYWGNPDFVLKYILPYEVTSVAFPKSYGKFYWIRDMAYLSGGMAGAGLQKDINKFNIFIVRTSFPDIKKFQASDGPKSNTVDFQVEGFEYVTKNKGYTDNNIGSETINPYAEMAGERNRVKWVLKIYKDGSEIDTKEGYIRSNPKKDSEKPEEGDAGYFGGKGSSSPIRWQPTTCGKFEAKLQVYDAVQRPAKEKKTSFTISGNGCDKEEPPTPGGEGDEDTFKYKMDFSVDRIEGETVESGDAVKTPVKVSRADFSEERKKYREELDRKIQDQERELYKLEDRKEDAREELKFCRYDRICTIDEEGNQHCVPRDCSSYEYNLDRILTMISTETKKLNKEKNKRDRLDKLESEYKNTTPNVVLRFQDNIVGQQKVNLSEGQSKVLYYDWKVPSSGQIEAEINPKPRKYDNSKDVLKTNFNNNKLDTPINVASHETSTCSQPNSTATVTAVVRTINNAGDRDTLYERLTGSVVNISKPKIRAGYGFSYEVKTTYTNEDSSSHATGVKSTTSFLPTMVQHQQYSKTEDGYKVPMDETLGGYNQVWSLPHTYVEKFSGNVFNDNYKKHPKYNPNETILDGGRKWYTEFTQADGTYSFKAMAYGAGVNKLNLCLTGKIEVEGSGIGDKKGNDDFIKRSVNPQNPFPGQVGWNWKNKEPMLTSLSDWWNTWKYPNPKDIPTGYHMESYKITPEMYKQIKEYNKTHGSDVNLNSDFLTRFNFK</sequence>
<dbReference type="Proteomes" id="UP000190906">
    <property type="component" value="Unassembled WGS sequence"/>
</dbReference>
<keyword evidence="3" id="KW-0732">Signal</keyword>
<feature type="chain" id="PRO_5012978575" evidence="3">
    <location>
        <begin position="26"/>
        <end position="852"/>
    </location>
</feature>
<evidence type="ECO:0000256" key="1">
    <source>
        <dbReference type="SAM" id="Coils"/>
    </source>
</evidence>
<feature type="region of interest" description="Disordered" evidence="2">
    <location>
        <begin position="272"/>
        <end position="300"/>
    </location>
</feature>
<gene>
    <name evidence="4" type="ORF">BW897_29375</name>
</gene>
<reference evidence="4 5" key="1">
    <citation type="submission" date="2017-01" db="EMBL/GenBank/DDBJ databases">
        <title>Bacillus cereus isolates.</title>
        <authorList>
            <person name="Beno S.M."/>
        </authorList>
    </citation>
    <scope>NUCLEOTIDE SEQUENCE [LARGE SCALE GENOMIC DNA]</scope>
    <source>
        <strain evidence="4 5">FSL H8-0485</strain>
    </source>
</reference>
<feature type="compositionally biased region" description="Basic and acidic residues" evidence="2">
    <location>
        <begin position="272"/>
        <end position="288"/>
    </location>
</feature>
<protein>
    <submittedName>
        <fullName evidence="4">Conjugal transfer protein</fullName>
    </submittedName>
</protein>
<dbReference type="EMBL" id="MUAJ01000058">
    <property type="protein sequence ID" value="OOR09132.1"/>
    <property type="molecule type" value="Genomic_DNA"/>
</dbReference>
<proteinExistence type="predicted"/>
<dbReference type="AlphaFoldDB" id="A0A1S9TGS7"/>
<evidence type="ECO:0000256" key="2">
    <source>
        <dbReference type="SAM" id="MobiDB-lite"/>
    </source>
</evidence>
<feature type="signal peptide" evidence="3">
    <location>
        <begin position="1"/>
        <end position="25"/>
    </location>
</feature>
<name>A0A1S9TGS7_BACCE</name>
<organism evidence="4 5">
    <name type="scientific">Bacillus cereus</name>
    <dbReference type="NCBI Taxonomy" id="1396"/>
    <lineage>
        <taxon>Bacteria</taxon>
        <taxon>Bacillati</taxon>
        <taxon>Bacillota</taxon>
        <taxon>Bacilli</taxon>
        <taxon>Bacillales</taxon>
        <taxon>Bacillaceae</taxon>
        <taxon>Bacillus</taxon>
        <taxon>Bacillus cereus group</taxon>
    </lineage>
</organism>
<evidence type="ECO:0000256" key="3">
    <source>
        <dbReference type="SAM" id="SignalP"/>
    </source>
</evidence>